<dbReference type="Proteomes" id="UP001470230">
    <property type="component" value="Unassembled WGS sequence"/>
</dbReference>
<evidence type="ECO:0000313" key="1">
    <source>
        <dbReference type="EMBL" id="KAK8888561.1"/>
    </source>
</evidence>
<dbReference type="SUPFAM" id="SSF81901">
    <property type="entry name" value="HCP-like"/>
    <property type="match status" value="1"/>
</dbReference>
<reference evidence="1 2" key="1">
    <citation type="submission" date="2024-04" db="EMBL/GenBank/DDBJ databases">
        <title>Tritrichomonas musculus Genome.</title>
        <authorList>
            <person name="Alves-Ferreira E."/>
            <person name="Grigg M."/>
            <person name="Lorenzi H."/>
            <person name="Galac M."/>
        </authorList>
    </citation>
    <scope>NUCLEOTIDE SEQUENCE [LARGE SCALE GENOMIC DNA]</scope>
    <source>
        <strain evidence="1 2">EAF2021</strain>
    </source>
</reference>
<gene>
    <name evidence="1" type="ORF">M9Y10_033292</name>
</gene>
<dbReference type="Gene3D" id="1.25.40.10">
    <property type="entry name" value="Tetratricopeptide repeat domain"/>
    <property type="match status" value="1"/>
</dbReference>
<organism evidence="1 2">
    <name type="scientific">Tritrichomonas musculus</name>
    <dbReference type="NCBI Taxonomy" id="1915356"/>
    <lineage>
        <taxon>Eukaryota</taxon>
        <taxon>Metamonada</taxon>
        <taxon>Parabasalia</taxon>
        <taxon>Tritrichomonadida</taxon>
        <taxon>Tritrichomonadidae</taxon>
        <taxon>Tritrichomonas</taxon>
    </lineage>
</organism>
<sequence>MFLGKIYYYGDNVQQDIDKAIHYLTISTKLGHSEAQTILGEIYFSNQFVPRDIKKAIYYFKESSNINDSIAKNYLGIIYKNGFGVSKNILQAIEYLDEAIRQKNENFAFYNLARIYYFGIDVDKKIVKAIELLEISSNSKFLPATIFLFFIYKFGDEKIKNFEKEKDYKLRLYNCDLNEKDKNKLFLLSFNERIFEFFKKFDLAPYNEKFYINHFFHFIQNGKFCKQSQNIQSKNKSQKDINNYFYEGFGRNF</sequence>
<dbReference type="PANTHER" id="PTHR43628">
    <property type="entry name" value="ACTIVATOR OF C KINASE PROTEIN 1-RELATED"/>
    <property type="match status" value="1"/>
</dbReference>
<protein>
    <submittedName>
        <fullName evidence="1">Uncharacterized protein</fullName>
    </submittedName>
</protein>
<accession>A0ABR2KCU5</accession>
<name>A0ABR2KCU5_9EUKA</name>
<comment type="caution">
    <text evidence="1">The sequence shown here is derived from an EMBL/GenBank/DDBJ whole genome shotgun (WGS) entry which is preliminary data.</text>
</comment>
<dbReference type="InterPro" id="IPR052945">
    <property type="entry name" value="Mitotic_Regulator"/>
</dbReference>
<evidence type="ECO:0000313" key="2">
    <source>
        <dbReference type="Proteomes" id="UP001470230"/>
    </source>
</evidence>
<dbReference type="SMART" id="SM00671">
    <property type="entry name" value="SEL1"/>
    <property type="match status" value="4"/>
</dbReference>
<dbReference type="InterPro" id="IPR011990">
    <property type="entry name" value="TPR-like_helical_dom_sf"/>
</dbReference>
<keyword evidence="2" id="KW-1185">Reference proteome</keyword>
<dbReference type="PANTHER" id="PTHR43628:SF1">
    <property type="entry name" value="CHITIN SYNTHASE REGULATORY FACTOR 2-RELATED"/>
    <property type="match status" value="1"/>
</dbReference>
<dbReference type="Pfam" id="PF08238">
    <property type="entry name" value="Sel1"/>
    <property type="match status" value="4"/>
</dbReference>
<dbReference type="EMBL" id="JAPFFF010000005">
    <property type="protein sequence ID" value="KAK8888561.1"/>
    <property type="molecule type" value="Genomic_DNA"/>
</dbReference>
<proteinExistence type="predicted"/>
<dbReference type="InterPro" id="IPR006597">
    <property type="entry name" value="Sel1-like"/>
</dbReference>